<dbReference type="Proteomes" id="UP001190640">
    <property type="component" value="Chromosome 5"/>
</dbReference>
<feature type="compositionally biased region" description="Low complexity" evidence="2">
    <location>
        <begin position="221"/>
        <end position="243"/>
    </location>
</feature>
<keyword evidence="5" id="KW-1185">Reference proteome</keyword>
<feature type="domain" description="Short myomegalin-like EB1 binding protein N-terminal" evidence="3">
    <location>
        <begin position="117"/>
        <end position="305"/>
    </location>
</feature>
<feature type="coiled-coil region" evidence="1">
    <location>
        <begin position="613"/>
        <end position="665"/>
    </location>
</feature>
<protein>
    <submittedName>
        <fullName evidence="6">Myomegalin isoform X2</fullName>
    </submittedName>
</protein>
<evidence type="ECO:0000313" key="5">
    <source>
        <dbReference type="Proteomes" id="UP001190640"/>
    </source>
</evidence>
<feature type="region of interest" description="Disordered" evidence="2">
    <location>
        <begin position="1384"/>
        <end position="1403"/>
    </location>
</feature>
<feature type="domain" description="CDK5 regulatory subunit-associated protein 2/Myomegalin coiled coil" evidence="4">
    <location>
        <begin position="946"/>
        <end position="1068"/>
    </location>
</feature>
<dbReference type="CTD" id="9659"/>
<accession>A0AA97L0I5</accession>
<dbReference type="InterPro" id="IPR052593">
    <property type="entry name" value="MT-associated_AKAP9-binding"/>
</dbReference>
<feature type="region of interest" description="Disordered" evidence="2">
    <location>
        <begin position="1670"/>
        <end position="1731"/>
    </location>
</feature>
<dbReference type="RefSeq" id="XP_054837781.1">
    <property type="nucleotide sequence ID" value="XM_054981806.1"/>
</dbReference>
<dbReference type="GO" id="GO:0007098">
    <property type="term" value="P:centrosome cycle"/>
    <property type="evidence" value="ECO:0007669"/>
    <property type="project" value="TreeGrafter"/>
</dbReference>
<feature type="coiled-coil region" evidence="1">
    <location>
        <begin position="1975"/>
        <end position="2044"/>
    </location>
</feature>
<organism evidence="5 6">
    <name type="scientific">Eublepharis macularius</name>
    <name type="common">Leopard gecko</name>
    <name type="synonym">Cyrtodactylus macularius</name>
    <dbReference type="NCBI Taxonomy" id="481883"/>
    <lineage>
        <taxon>Eukaryota</taxon>
        <taxon>Metazoa</taxon>
        <taxon>Chordata</taxon>
        <taxon>Craniata</taxon>
        <taxon>Vertebrata</taxon>
        <taxon>Euteleostomi</taxon>
        <taxon>Lepidosauria</taxon>
        <taxon>Squamata</taxon>
        <taxon>Bifurcata</taxon>
        <taxon>Gekkota</taxon>
        <taxon>Eublepharidae</taxon>
        <taxon>Eublepharinae</taxon>
        <taxon>Eublepharis</taxon>
    </lineage>
</organism>
<feature type="compositionally biased region" description="Polar residues" evidence="2">
    <location>
        <begin position="1439"/>
        <end position="1474"/>
    </location>
</feature>
<feature type="compositionally biased region" description="Basic and acidic residues" evidence="2">
    <location>
        <begin position="1210"/>
        <end position="1220"/>
    </location>
</feature>
<dbReference type="GO" id="GO:0090063">
    <property type="term" value="P:positive regulation of microtubule nucleation"/>
    <property type="evidence" value="ECO:0007669"/>
    <property type="project" value="TreeGrafter"/>
</dbReference>
<name>A0AA97L0I5_EUBMA</name>
<reference evidence="6" key="1">
    <citation type="submission" date="2025-08" db="UniProtKB">
        <authorList>
            <consortium name="RefSeq"/>
        </authorList>
    </citation>
    <scope>IDENTIFICATION</scope>
    <source>
        <tissue evidence="6">Blood</tissue>
    </source>
</reference>
<evidence type="ECO:0000259" key="4">
    <source>
        <dbReference type="Pfam" id="PF23246"/>
    </source>
</evidence>
<feature type="compositionally biased region" description="Low complexity" evidence="2">
    <location>
        <begin position="1674"/>
        <end position="1697"/>
    </location>
</feature>
<evidence type="ECO:0000259" key="3">
    <source>
        <dbReference type="Pfam" id="PF18615"/>
    </source>
</evidence>
<dbReference type="InterPro" id="IPR056273">
    <property type="entry name" value="CDK5RAP2_MYOME_CC"/>
</dbReference>
<proteinExistence type="predicted"/>
<dbReference type="GO" id="GO:0060090">
    <property type="term" value="F:molecular adaptor activity"/>
    <property type="evidence" value="ECO:0007669"/>
    <property type="project" value="TreeGrafter"/>
</dbReference>
<evidence type="ECO:0000313" key="6">
    <source>
        <dbReference type="RefSeq" id="XP_054837781.1"/>
    </source>
</evidence>
<feature type="coiled-coil region" evidence="1">
    <location>
        <begin position="535"/>
        <end position="562"/>
    </location>
</feature>
<keyword evidence="1" id="KW-0175">Coiled coil</keyword>
<gene>
    <name evidence="6" type="primary">PDE4DIP</name>
</gene>
<evidence type="ECO:0000256" key="2">
    <source>
        <dbReference type="SAM" id="MobiDB-lite"/>
    </source>
</evidence>
<dbReference type="Pfam" id="PF18615">
    <property type="entry name" value="SMYLE_N"/>
    <property type="match status" value="1"/>
</dbReference>
<evidence type="ECO:0000256" key="1">
    <source>
        <dbReference type="SAM" id="Coils"/>
    </source>
</evidence>
<dbReference type="GO" id="GO:1903358">
    <property type="term" value="P:regulation of Golgi organization"/>
    <property type="evidence" value="ECO:0007669"/>
    <property type="project" value="TreeGrafter"/>
</dbReference>
<feature type="coiled-coil region" evidence="1">
    <location>
        <begin position="377"/>
        <end position="439"/>
    </location>
</feature>
<feature type="coiled-coil region" evidence="1">
    <location>
        <begin position="719"/>
        <end position="797"/>
    </location>
</feature>
<feature type="coiled-coil region" evidence="1">
    <location>
        <begin position="1135"/>
        <end position="1169"/>
    </location>
</feature>
<feature type="compositionally biased region" description="Basic and acidic residues" evidence="2">
    <location>
        <begin position="1384"/>
        <end position="1393"/>
    </location>
</feature>
<dbReference type="GeneID" id="129331324"/>
<dbReference type="Pfam" id="PF23246">
    <property type="entry name" value="CC_CDK5RAP2"/>
    <property type="match status" value="1"/>
</dbReference>
<dbReference type="InterPro" id="IPR040947">
    <property type="entry name" value="SMYLE_N"/>
</dbReference>
<feature type="coiled-coil region" evidence="1">
    <location>
        <begin position="929"/>
        <end position="1059"/>
    </location>
</feature>
<dbReference type="GO" id="GO:0005813">
    <property type="term" value="C:centrosome"/>
    <property type="evidence" value="ECO:0007669"/>
    <property type="project" value="TreeGrafter"/>
</dbReference>
<sequence length="2347" mass="262784">MRESCRICGRELCGTQRRWLFHPASKLSLQVLLSHVLGQEVSRDGRAEFACSKCAFMLERIYRYDTVVARIEALSLERLHKLLLEKERLKACLAGLYRKHNGEGGGEEEAAARGSPPEASYAALLQEDFAYSGFECWAGPEERGGGDAHACHPAEGGRPRRCRGCAALRVADADYEAICRIPRKVARSVSCGPASARWSPSLAPEDKAPLDADSPGGEGTPGSSSVESLDPALLLAAAASPSPQRDEEADSEPRRGGGKGDSCCGSRLDLALSLVRTFDCKPVRSPRGSRLPVPVRSSPLGQDAADRSAFSALLRTPGKPHAASPFASPSEMSELQELWESLCEDYMPLRVKNSWEEQQQLTWCDSSVGKQASELNNAELLEKIHHFDANNKLLQEKLNEMDFELKSVQQTSQRQDHKIQNLNETLKSKETESEELYRVIEGQNETITKLQDMLHRSQLGQLQVSESSSPSQQKQQMAVLEMQNSLFLTQLEVQQTKRAEQRKDRQLAEERKVNQLQQTWLQEEQQQKEAAWKHNWELRAALQQLQAELQNENWQLLTLEREKCTSTKRQEQKIKQLNHALAYKEQLVQEFKELLQYHQNLDTSPTSVAADMVQKLQQRVRDRDDALEQAVDEKFSLLEEREQELQQLRWSLRERERDLEDLRRVLSSNETTIQGLESMLKAKGLELEQLSAASQSFQWLKEEVEEKSRRWQVEQEGIIQQLQITLRDRNQEVEALSAALQCKLGPGQRDIVEELCFRLQQKEQIIQELLNDKNQQAEEQKAEIQSLLQAMNAKQQQNHLSSEKMAQALIERSCELQVLRQQLMGQIPGRRAEGAPAQLPQEGLSTEALMQGRSDENITITTPKREKDAAKEGKGLSESTAGLEKELSNVKDELELLARKERESRLELSALQSVVVSQEEELQVQASDVESLTRNIQIKEELIKDLQMQLVDPEEMPAMERLTQEVLMLREKVAQEELQGQEVTGNRKQLLLRLLEELAAEKNQLNEALQTEKQLYSTLVKFHAHPDSTRREQTLQVELEGAQALHKRLEEALGRTLERLLRLDSLDTNGVLNVTEDAEDSSTEFTDSIEEEAAAHRTAQQQQSTKKDAADILVGHSSCSAPVSSALERSLQEELLRARSETQQVLEQKKKLEEELQDLKRQIEDAGFSSVSHFRKALLSLCLENAELKEQIGEATLSEGWENEDEKEDERDPRPEVRKLQEKLNTAETVIGLPKEPLMLNSQGGKGIVKPQGTVSMAERNKQLQVEREILPKGDPQWHHLQSQGMDSGAVHSSTEIQDHSLARGFWKQFMEPAQQLRSELTQCRQQCRDLQEKLLISEAAVQARMVQLEQYQALLAGEPGVQQDNKQIQVDLQDLGYETCGKSENEADREEATSPECEEDDIFNENPESWKKLLGSPPSKLVKQDVFLGCSHYSNDSALCQPTQNPKTQPQSSGRAIQNPLSNGRSMSTTSDYASGAEHPLKLKQDYTLGSSPSHSMTDEDEGWHSDSLGSLCPRSLQSSKDLARLIHRVSLLEAQIDNTKPEELKHAASISPRKYDSLVQAQARELSHLRQAMREGQGVSRLLSQHFRDVIKSFEELLRGTDIDYFLGQNFREQLAQGNQLAGCLARKLSSRSGLNMEDKSDHELLALRLSKKVQEKEQIIQTLQAKLQGHSVTSSSSHTISEPPSSGSSTSFLSDGPEGFSDMEDVDLGSHSEEASAPPSHLVPAAPPESIQKNFSLSACLHPSQMPGQVSGGFHPDSLSKPSSYPWASFASGSGSVQPLGYPPATAPLLGCCGTPGFSLANAQQELQMLQKQLEESVSFPTMSPAKLKLPTSLFPTGSPAFTSKHCLQTDHHVPQSFPVQNPGNWHWKVGEALRETTDTRSMTHFREPQKGLVSGSLPSCPSACLTGPKSSDASLRQEHLVEIQLLGQRLAESISTNNCLREQLEASLISMAKSNEWMHLQEALLASHSKLQDGEVELEQQRTEQQRLREEIRGKQQDLAQLQEECLVLQKNNSRLQHRVMSLQQQCEENQLLFQALQAELRVCEVPYGSLQRPDSDMACHRDDRSKGPPPSIGGGLLLEVRALRNQLVHAVQVNCVLQQKLEKQQYSPGASTSLQGLGTSSSAYRWQHSQDPTLSPPVRDVGMNSSPSLFPLIPFSPSVLQANHEAQGIHPEDDSALRNDTRKPGTHAMSHIENYNALKQQILEGKILICKMASLMKSGLETQDTRVLHPGGIRQLLANTNSLHQILEKAASLLSLFWIAVLPVPQTQQAEQSMKEEIQVLQAKLAEKESRLQHASHYKDSIENFLLAHLTRTHAVLKRARTNLEGMSEPAVFSPLYEQVLA</sequence>
<dbReference type="PANTHER" id="PTHR46501">
    <property type="entry name" value="MYOMEGALIN"/>
    <property type="match status" value="1"/>
</dbReference>
<dbReference type="PANTHER" id="PTHR46501:SF2">
    <property type="entry name" value="MYOMEGALIN"/>
    <property type="match status" value="1"/>
</dbReference>
<feature type="region of interest" description="Disordered" evidence="2">
    <location>
        <begin position="1194"/>
        <end position="1220"/>
    </location>
</feature>
<feature type="region of interest" description="Disordered" evidence="2">
    <location>
        <begin position="195"/>
        <end position="262"/>
    </location>
</feature>
<feature type="region of interest" description="Disordered" evidence="2">
    <location>
        <begin position="1439"/>
        <end position="1507"/>
    </location>
</feature>
<dbReference type="GO" id="GO:0005794">
    <property type="term" value="C:Golgi apparatus"/>
    <property type="evidence" value="ECO:0007669"/>
    <property type="project" value="TreeGrafter"/>
</dbReference>